<gene>
    <name evidence="2" type="ORF">A2Z86_06245</name>
</gene>
<keyword evidence="1" id="KW-1133">Transmembrane helix</keyword>
<dbReference type="EMBL" id="MFIV01000025">
    <property type="protein sequence ID" value="OGF99382.1"/>
    <property type="molecule type" value="Genomic_DNA"/>
</dbReference>
<evidence type="ECO:0000313" key="2">
    <source>
        <dbReference type="EMBL" id="OGF99382.1"/>
    </source>
</evidence>
<reference evidence="2 3" key="1">
    <citation type="journal article" date="2016" name="Nat. Commun.">
        <title>Thousands of microbial genomes shed light on interconnected biogeochemical processes in an aquifer system.</title>
        <authorList>
            <person name="Anantharaman K."/>
            <person name="Brown C.T."/>
            <person name="Hug L.A."/>
            <person name="Sharon I."/>
            <person name="Castelle C.J."/>
            <person name="Probst A.J."/>
            <person name="Thomas B.C."/>
            <person name="Singh A."/>
            <person name="Wilkins M.J."/>
            <person name="Karaoz U."/>
            <person name="Brodie E.L."/>
            <person name="Williams K.H."/>
            <person name="Hubbard S.S."/>
            <person name="Banfield J.F."/>
        </authorList>
    </citation>
    <scope>NUCLEOTIDE SEQUENCE [LARGE SCALE GENOMIC DNA]</scope>
</reference>
<sequence>MQSKGGYGMEIGTAKGQERRIKDLLSPEEREFLNSLIARSGLINRLIMRLYLAIDIKGLDRWSHYIQRLGGKKRLLNLVSYWPVRILERISVFYVGGSLTAGEQKAFGRICRVSDYKLSRYNALVFGSATGIGFFTSGQFTHWLSGFDTIFDTSLGLTSLLLFSIGAISVLVDAWRVIDSYLRKKAHMPFGFFPLVINSTTFLKRLAERSRLGPPNVPR</sequence>
<comment type="caution">
    <text evidence="2">The sequence shown here is derived from an EMBL/GenBank/DDBJ whole genome shotgun (WGS) entry which is preliminary data.</text>
</comment>
<feature type="transmembrane region" description="Helical" evidence="1">
    <location>
        <begin position="160"/>
        <end position="178"/>
    </location>
</feature>
<dbReference type="AlphaFoldDB" id="A0A1F5YH42"/>
<evidence type="ECO:0000313" key="3">
    <source>
        <dbReference type="Proteomes" id="UP000176992"/>
    </source>
</evidence>
<name>A0A1F5YH42_9BACT</name>
<evidence type="ECO:0000256" key="1">
    <source>
        <dbReference type="SAM" id="Phobius"/>
    </source>
</evidence>
<feature type="transmembrane region" description="Helical" evidence="1">
    <location>
        <begin position="121"/>
        <end position="140"/>
    </location>
</feature>
<proteinExistence type="predicted"/>
<dbReference type="Proteomes" id="UP000176992">
    <property type="component" value="Unassembled WGS sequence"/>
</dbReference>
<organism evidence="2 3">
    <name type="scientific">Candidatus Glassbacteria bacterium GWA2_58_10</name>
    <dbReference type="NCBI Taxonomy" id="1817865"/>
    <lineage>
        <taxon>Bacteria</taxon>
        <taxon>Candidatus Glassiibacteriota</taxon>
    </lineage>
</organism>
<keyword evidence="1" id="KW-0812">Transmembrane</keyword>
<protein>
    <submittedName>
        <fullName evidence="2">Uncharacterized protein</fullName>
    </submittedName>
</protein>
<accession>A0A1F5YH42</accession>
<keyword evidence="1" id="KW-0472">Membrane</keyword>